<evidence type="ECO:0000256" key="2">
    <source>
        <dbReference type="ARBA" id="ARBA00007776"/>
    </source>
</evidence>
<keyword evidence="4 9" id="KW-0812">Transmembrane</keyword>
<dbReference type="InterPro" id="IPR007227">
    <property type="entry name" value="Cell_shape_determining_MreD"/>
</dbReference>
<dbReference type="NCBIfam" id="TIGR03426">
    <property type="entry name" value="shape_MreD"/>
    <property type="match status" value="1"/>
</dbReference>
<comment type="similarity">
    <text evidence="2 8">Belongs to the MreD family.</text>
</comment>
<dbReference type="PIRSF" id="PIRSF018472">
    <property type="entry name" value="MreD_proteobac"/>
    <property type="match status" value="1"/>
</dbReference>
<name>A0ABX8WSR5_9GAMM</name>
<dbReference type="PANTHER" id="PTHR37484">
    <property type="entry name" value="ROD SHAPE-DETERMINING PROTEIN MRED"/>
    <property type="match status" value="1"/>
</dbReference>
<reference evidence="10 11" key="1">
    <citation type="submission" date="2021-08" db="EMBL/GenBank/DDBJ databases">
        <title>Lysobacter sp. strain CJ11 Genome sequencing and assembly.</title>
        <authorList>
            <person name="Kim I."/>
        </authorList>
    </citation>
    <scope>NUCLEOTIDE SEQUENCE [LARGE SCALE GENOMIC DNA]</scope>
    <source>
        <strain evidence="10 11">CJ11</strain>
    </source>
</reference>
<keyword evidence="6 9" id="KW-1133">Transmembrane helix</keyword>
<dbReference type="Pfam" id="PF04093">
    <property type="entry name" value="MreD"/>
    <property type="match status" value="1"/>
</dbReference>
<gene>
    <name evidence="10" type="primary">mreD</name>
    <name evidence="10" type="ORF">H8L67_02200</name>
</gene>
<comment type="function">
    <text evidence="8">Involved in formation of the rod shape of the cell. May also contribute to regulation of formation of penicillin-binding proteins.</text>
</comment>
<protein>
    <recommendedName>
        <fullName evidence="8">Rod shape-determining protein MreD</fullName>
    </recommendedName>
</protein>
<evidence type="ECO:0000256" key="6">
    <source>
        <dbReference type="ARBA" id="ARBA00022989"/>
    </source>
</evidence>
<evidence type="ECO:0000256" key="3">
    <source>
        <dbReference type="ARBA" id="ARBA00022475"/>
    </source>
</evidence>
<accession>A0ABX8WSR5</accession>
<evidence type="ECO:0000256" key="1">
    <source>
        <dbReference type="ARBA" id="ARBA00004651"/>
    </source>
</evidence>
<keyword evidence="8" id="KW-0997">Cell inner membrane</keyword>
<dbReference type="PANTHER" id="PTHR37484:SF1">
    <property type="entry name" value="ROD SHAPE-DETERMINING PROTEIN MRED"/>
    <property type="match status" value="1"/>
</dbReference>
<keyword evidence="3 8" id="KW-1003">Cell membrane</keyword>
<feature type="transmembrane region" description="Helical" evidence="9">
    <location>
        <begin position="122"/>
        <end position="142"/>
    </location>
</feature>
<dbReference type="EMBL" id="CP080544">
    <property type="protein sequence ID" value="QYR53892.1"/>
    <property type="molecule type" value="Genomic_DNA"/>
</dbReference>
<evidence type="ECO:0000313" key="11">
    <source>
        <dbReference type="Proteomes" id="UP000824755"/>
    </source>
</evidence>
<proteinExistence type="inferred from homology"/>
<dbReference type="RefSeq" id="WP_220380697.1">
    <property type="nucleotide sequence ID" value="NZ_CP080544.1"/>
</dbReference>
<evidence type="ECO:0000256" key="5">
    <source>
        <dbReference type="ARBA" id="ARBA00022960"/>
    </source>
</evidence>
<evidence type="ECO:0000313" key="10">
    <source>
        <dbReference type="EMBL" id="QYR53892.1"/>
    </source>
</evidence>
<keyword evidence="11" id="KW-1185">Reference proteome</keyword>
<evidence type="ECO:0000256" key="9">
    <source>
        <dbReference type="SAM" id="Phobius"/>
    </source>
</evidence>
<comment type="subcellular location">
    <subcellularLocation>
        <location evidence="8">Cell inner membrane</location>
    </subcellularLocation>
    <subcellularLocation>
        <location evidence="1">Cell membrane</location>
        <topology evidence="1">Multi-pass membrane protein</topology>
    </subcellularLocation>
</comment>
<feature type="transmembrane region" description="Helical" evidence="9">
    <location>
        <begin position="47"/>
        <end position="64"/>
    </location>
</feature>
<sequence length="150" mass="16809">MIFLTLSIALVLAILPMPEVLLAFRPLWLFLVIAFWTLEAPEHVGLGVAFVFGVLMDLVVGSVLGEHSLRLVVFTFLLGRFRARFNFYPGWQQTLVLAALLVNDRIVAAAVHFATHGAAAPWRYWGTVVITAILWVPVFALLDAIRLRKR</sequence>
<dbReference type="Proteomes" id="UP000824755">
    <property type="component" value="Chromosome"/>
</dbReference>
<evidence type="ECO:0000256" key="4">
    <source>
        <dbReference type="ARBA" id="ARBA00022692"/>
    </source>
</evidence>
<dbReference type="InterPro" id="IPR026034">
    <property type="entry name" value="MreD_proteobac"/>
</dbReference>
<evidence type="ECO:0000256" key="8">
    <source>
        <dbReference type="PIRNR" id="PIRNR018472"/>
    </source>
</evidence>
<keyword evidence="5 8" id="KW-0133">Cell shape</keyword>
<organism evidence="10 11">
    <name type="scientific">Lysobacter soyae</name>
    <dbReference type="NCBI Taxonomy" id="2764185"/>
    <lineage>
        <taxon>Bacteria</taxon>
        <taxon>Pseudomonadati</taxon>
        <taxon>Pseudomonadota</taxon>
        <taxon>Gammaproteobacteria</taxon>
        <taxon>Lysobacterales</taxon>
        <taxon>Lysobacteraceae</taxon>
        <taxon>Lysobacter</taxon>
    </lineage>
</organism>
<keyword evidence="7 8" id="KW-0472">Membrane</keyword>
<feature type="transmembrane region" description="Helical" evidence="9">
    <location>
        <begin position="85"/>
        <end position="102"/>
    </location>
</feature>
<evidence type="ECO:0000256" key="7">
    <source>
        <dbReference type="ARBA" id="ARBA00023136"/>
    </source>
</evidence>